<evidence type="ECO:0000313" key="10">
    <source>
        <dbReference type="EMBL" id="MCQ1528964.1"/>
    </source>
</evidence>
<evidence type="ECO:0000256" key="8">
    <source>
        <dbReference type="SAM" id="Phobius"/>
    </source>
</evidence>
<comment type="caution">
    <text evidence="10">The sequence shown here is derived from an EMBL/GenBank/DDBJ whole genome shotgun (WGS) entry which is preliminary data.</text>
</comment>
<dbReference type="PANTHER" id="PTHR33908">
    <property type="entry name" value="MANNOSYLTRANSFERASE YKCB-RELATED"/>
    <property type="match status" value="1"/>
</dbReference>
<feature type="transmembrane region" description="Helical" evidence="8">
    <location>
        <begin position="266"/>
        <end position="287"/>
    </location>
</feature>
<keyword evidence="3 10" id="KW-0328">Glycosyltransferase</keyword>
<evidence type="ECO:0000256" key="1">
    <source>
        <dbReference type="ARBA" id="ARBA00004651"/>
    </source>
</evidence>
<evidence type="ECO:0000256" key="7">
    <source>
        <dbReference type="ARBA" id="ARBA00023136"/>
    </source>
</evidence>
<organism evidence="10 11">
    <name type="scientific">Lutispora saccharofermentans</name>
    <dbReference type="NCBI Taxonomy" id="3024236"/>
    <lineage>
        <taxon>Bacteria</taxon>
        <taxon>Bacillati</taxon>
        <taxon>Bacillota</taxon>
        <taxon>Clostridia</taxon>
        <taxon>Lutisporales</taxon>
        <taxon>Lutisporaceae</taxon>
        <taxon>Lutispora</taxon>
    </lineage>
</organism>
<gene>
    <name evidence="10" type="ORF">LJD61_05305</name>
</gene>
<dbReference type="RefSeq" id="WP_255226487.1">
    <property type="nucleotide sequence ID" value="NZ_JAJEKE010000003.1"/>
</dbReference>
<dbReference type="InterPro" id="IPR038731">
    <property type="entry name" value="RgtA/B/C-like"/>
</dbReference>
<dbReference type="GO" id="GO:0016757">
    <property type="term" value="F:glycosyltransferase activity"/>
    <property type="evidence" value="ECO:0007669"/>
    <property type="project" value="UniProtKB-KW"/>
</dbReference>
<feature type="transmembrane region" description="Helical" evidence="8">
    <location>
        <begin position="347"/>
        <end position="365"/>
    </location>
</feature>
<evidence type="ECO:0000313" key="11">
    <source>
        <dbReference type="Proteomes" id="UP001651880"/>
    </source>
</evidence>
<keyword evidence="4 10" id="KW-0808">Transferase</keyword>
<keyword evidence="11" id="KW-1185">Reference proteome</keyword>
<evidence type="ECO:0000256" key="5">
    <source>
        <dbReference type="ARBA" id="ARBA00022692"/>
    </source>
</evidence>
<dbReference type="Proteomes" id="UP001651880">
    <property type="component" value="Unassembled WGS sequence"/>
</dbReference>
<feature type="transmembrane region" description="Helical" evidence="8">
    <location>
        <begin position="213"/>
        <end position="232"/>
    </location>
</feature>
<evidence type="ECO:0000256" key="6">
    <source>
        <dbReference type="ARBA" id="ARBA00022989"/>
    </source>
</evidence>
<evidence type="ECO:0000256" key="3">
    <source>
        <dbReference type="ARBA" id="ARBA00022676"/>
    </source>
</evidence>
<feature type="domain" description="Glycosyltransferase RgtA/B/C/D-like" evidence="9">
    <location>
        <begin position="79"/>
        <end position="227"/>
    </location>
</feature>
<feature type="transmembrane region" description="Helical" evidence="8">
    <location>
        <begin position="174"/>
        <end position="201"/>
    </location>
</feature>
<keyword evidence="7 8" id="KW-0472">Membrane</keyword>
<evidence type="ECO:0000256" key="4">
    <source>
        <dbReference type="ARBA" id="ARBA00022679"/>
    </source>
</evidence>
<keyword evidence="6 8" id="KW-1133">Transmembrane helix</keyword>
<proteinExistence type="predicted"/>
<keyword evidence="5 8" id="KW-0812">Transmembrane</keyword>
<dbReference type="InterPro" id="IPR050297">
    <property type="entry name" value="LipidA_mod_glycosyltrf_83"/>
</dbReference>
<keyword evidence="2" id="KW-1003">Cell membrane</keyword>
<comment type="subcellular location">
    <subcellularLocation>
        <location evidence="1">Cell membrane</location>
        <topology evidence="1">Multi-pass membrane protein</topology>
    </subcellularLocation>
</comment>
<name>A0ABT1NEB5_9FIRM</name>
<dbReference type="Pfam" id="PF13231">
    <property type="entry name" value="PMT_2"/>
    <property type="match status" value="1"/>
</dbReference>
<dbReference type="EC" id="2.4.-.-" evidence="10"/>
<evidence type="ECO:0000256" key="2">
    <source>
        <dbReference type="ARBA" id="ARBA00022475"/>
    </source>
</evidence>
<evidence type="ECO:0000259" key="9">
    <source>
        <dbReference type="Pfam" id="PF13231"/>
    </source>
</evidence>
<accession>A0ABT1NEB5</accession>
<feature type="transmembrane region" description="Helical" evidence="8">
    <location>
        <begin position="94"/>
        <end position="113"/>
    </location>
</feature>
<dbReference type="EMBL" id="JAJEKE010000003">
    <property type="protein sequence ID" value="MCQ1528964.1"/>
    <property type="molecule type" value="Genomic_DNA"/>
</dbReference>
<dbReference type="PANTHER" id="PTHR33908:SF11">
    <property type="entry name" value="MEMBRANE PROTEIN"/>
    <property type="match status" value="1"/>
</dbReference>
<feature type="transmembrane region" description="Helical" evidence="8">
    <location>
        <begin position="143"/>
        <end position="162"/>
    </location>
</feature>
<protein>
    <submittedName>
        <fullName evidence="10">Glycosyltransferase family 39 protein</fullName>
        <ecNumber evidence="10">2.4.-.-</ecNumber>
    </submittedName>
</protein>
<sequence length="475" mass="54773">MKKDRWTVAVTILVFLFILAIRLPHINNSPCEQGDFWRQSDTESIARNFIEDRFNILYPQFYYDGAKPNYVQLEFQITTFIIALLYKAFGYHYYLARLVPIIFFMGSALYVYLMTKRYYGNPAGWFAAAAYSIMPMNIFYSRAIMPESAALFFFTGAFYYFIKWYDDEKLSFLFLSAVFTCLSISQKTPAVFIGLAMISMLIKKYRFKFLGKWELWVFAAISLLPNLLYFIWSKSIAEFAFVSNIGLLHIAPKTAKAFFNIDSYRFAAVEIAAAISSGLLAVVIIGLVDVEWEKDYPMLLWTAAMLIEVIAIAAVIKLRYYFIFMTPITAVLAGKTLGRLGHRKKTVIAVFLGLSLIALWNYSGAKPYFIEKDNILRQAEIIKRYTNKDDLIVIGTMEPALLNQSGRSGWRANIGYYKEIPRGPEQEISYLIEKGAKYFSPLGGYIYKDDGSYKKYLDENFEKLGDGQYFIYKLR</sequence>
<reference evidence="10 11" key="1">
    <citation type="submission" date="2021-10" db="EMBL/GenBank/DDBJ databases">
        <title>Lutispora strain m25 sp. nov., a thermophilic, non-spore-forming bacterium isolated from a lab-scale methanogenic bioreactor digesting anaerobic sludge.</title>
        <authorList>
            <person name="El Houari A."/>
            <person name="Mcdonald J."/>
        </authorList>
    </citation>
    <scope>NUCLEOTIDE SEQUENCE [LARGE SCALE GENOMIC DNA]</scope>
    <source>
        <strain evidence="11">m25</strain>
    </source>
</reference>